<gene>
    <name evidence="3" type="ordered locus">Mmar10_2696</name>
</gene>
<dbReference type="Proteomes" id="UP000001964">
    <property type="component" value="Chromosome"/>
</dbReference>
<dbReference type="Gene3D" id="2.40.128.130">
    <property type="entry name" value="Autotransporter beta-domain"/>
    <property type="match status" value="1"/>
</dbReference>
<evidence type="ECO:0000256" key="1">
    <source>
        <dbReference type="SAM" id="MobiDB-lite"/>
    </source>
</evidence>
<feature type="domain" description="Autotransporter" evidence="2">
    <location>
        <begin position="1926"/>
        <end position="2193"/>
    </location>
</feature>
<evidence type="ECO:0000313" key="4">
    <source>
        <dbReference type="Proteomes" id="UP000001964"/>
    </source>
</evidence>
<dbReference type="EMBL" id="CP000449">
    <property type="protein sequence ID" value="ABI66982.1"/>
    <property type="molecule type" value="Genomic_DNA"/>
</dbReference>
<accession>Q0AL61</accession>
<dbReference type="eggNOG" id="COG3468">
    <property type="taxonomic scope" value="Bacteria"/>
</dbReference>
<dbReference type="HOGENOM" id="CLU_231286_0_0_5"/>
<name>Q0AL61_MARMM</name>
<dbReference type="PANTHER" id="PTHR34677:SF3">
    <property type="entry name" value="BACTERIAL IG-LIKE DOMAIN-CONTAINING PROTEIN"/>
    <property type="match status" value="1"/>
</dbReference>
<dbReference type="PROSITE" id="PS51208">
    <property type="entry name" value="AUTOTRANSPORTER"/>
    <property type="match status" value="1"/>
</dbReference>
<feature type="region of interest" description="Disordered" evidence="1">
    <location>
        <begin position="1251"/>
        <end position="1275"/>
    </location>
</feature>
<evidence type="ECO:0000313" key="3">
    <source>
        <dbReference type="EMBL" id="ABI66982.1"/>
    </source>
</evidence>
<reference evidence="3 4" key="1">
    <citation type="submission" date="2006-08" db="EMBL/GenBank/DDBJ databases">
        <title>Complete sequence of Maricaulis maris MCS10.</title>
        <authorList>
            <consortium name="US DOE Joint Genome Institute"/>
            <person name="Copeland A."/>
            <person name="Lucas S."/>
            <person name="Lapidus A."/>
            <person name="Barry K."/>
            <person name="Detter J.C."/>
            <person name="Glavina del Rio T."/>
            <person name="Hammon N."/>
            <person name="Israni S."/>
            <person name="Dalin E."/>
            <person name="Tice H."/>
            <person name="Pitluck S."/>
            <person name="Saunders E."/>
            <person name="Brettin T."/>
            <person name="Bruce D."/>
            <person name="Han C."/>
            <person name="Tapia R."/>
            <person name="Gilna P."/>
            <person name="Schmutz J."/>
            <person name="Larimer F."/>
            <person name="Land M."/>
            <person name="Hauser L."/>
            <person name="Kyrpides N."/>
            <person name="Mikhailova N."/>
            <person name="Viollier P."/>
            <person name="Stephens C."/>
            <person name="Richardson P."/>
        </authorList>
    </citation>
    <scope>NUCLEOTIDE SEQUENCE [LARGE SCALE GENOMIC DNA]</scope>
    <source>
        <strain evidence="3 4">MCS10</strain>
    </source>
</reference>
<dbReference type="InterPro" id="IPR044048">
    <property type="entry name" value="Big_12"/>
</dbReference>
<sequence length="2194" mass="225458" precursor="true">MFRMRQGVRRLGSRWFSAAAALPSKIAGLGLAAGLASMALPVQAMAIPAAAPRLEWASGSTYTNADTLTFGLSFDTDVRNADPTDFEMLGTTATITSIVMQGGSSSSYLATVSGGDLADLNGSVRLILSASQDIENLAGAPLTDLATVNPEDTIVNNTRPDCAFTTAATAPVTSTFTVDVTCTPQNGWADTIIGFESSDLVLSNASLESFSFTSSTYAGSFVLRPLDSGTVTVDLPADSLYDEASNTNTASTQFSISSDVTVPTVTMNPWSLSPYSGPLTLGITFSESVTGFDPTTDLVLSNATIAVLSSSSRSFTLTVTPTAQGAFTVDLPAGVAVDADGFANTAATQFAGVYDTDAPVYTLSSAVASPAIDNFTLDISVSEDVHFQSSYLTVTNGTASGLSGSGSNYQVTIRPSSNTEGTVTVELEAGAAPDRAGNDNAAATPFSVAYDVKSPQIDLIERLSPAAAVTNADSLTFAVTFTEDVTGFDAGDLRILSDEATTPTTGTITQVVATSASQYQVTVSGGNLASIGGNYSTGASASLTVFATTSPTVEDIAGRAMTSYSAATTQEYYEIDNTQPGLTISGPALGTSNFTVTFTFAEDVTGFSLDDVVATNVTLANLSGSGDVYTAEATASGGTPITINVAAGAAQDEAGNTSTAASEFSIAFDETAPTVLSIERDTPTGEYTNATSLTWLVTFSEAVQGVGIPDFAVDGTTGSVISVASAGGNAYDVIVGGGDLSTMTGTVTLSFAAGASITDANGLALTEASPSGTNEDSYRVSHAAPVIASLTRQTPASEYTNADSLTWDMQFSSISSFFSLDADDFTLTGTTADLAVTRYSIGFYITASGGDLASSNGEIRLRLNSGIYPDEFGNELNGSTDPTGANENTYWLDNTVPTVAIYTDGPGGSSDPFEVTVAFSEVVSGFDASDLDIGNATASEIVETLAGRFFTFNLTPSGDGLVSLAVNAAIAQDAAGNDNTAAETWSEYFDNTAPYVTNVEFVTTGGSPTNSDTLQWAIALSEAVENVDASDFALLNSFGSTLSISQPQSTVIVVSASGGDLANKEGLVTLTTGSLDIADLGGNRLTSMEVTGGTDERAVTMDNTAPVVSFSYDDYYVSGSFDVAVNLNEAVTGFTSDDLAVSNGTVTALVANGDNFIATISPTAAGQISLSLAPDQMTDTAGNGNAAAGPSYFVYDPVAPSLTTIARAYPTDETTDSDYVVWGINFSETVGNVDASDFQIAGTTATLFVSGGRGGDAGGSGSRASAEDRGPGGPSYQYSVTAQGGDLATLNGTVTLSLASGNDIADVAGTTLASTVPTGTNDNTFILENDVLAPTVVLSSASSDPVSGAFTLDVAFSEDVTGFALEDLVVSNGTASDLSGSGADYTVTITPAGDGAVTVDLAADSASDDAGNGNVAATSFIIENDQSAPSVVLSSAAAEPVVDAFTLIITFSEDVTGFELADLVVTNADLSDLAGDGAVYTVVVTPSGGSPVAVDLAADSAVDGAGNGNTAADTYAIITDNTPPNLEISVPGEETEGVFTATFLFSEAVTGFEADDITVTNGDLSEFTAIDETSWSVTVTPQTIGTITLGVAAGAAEDAAGNASLAAEASLEAVAEPIEVAVVVAEDVEDPTEISATARVTNPGSQPVDFLVEVDVPWLDVDPRSGTIPSLGELELTIAVNEFANDLEAGTYTGTVTVINLSGGGAAAKTPNAHARAAGNTTVVAIPLTVTIAERRGSIQLVSTTPGGVQRDAVFDFVSSDADLDAISLATQGGHAASTPVRKLLGSYDVTQILPEGWRLDSLSCIGDTDNGSVIDLAAGRVDIDLDANETIICTFANTRDEAEVRLATQRAIRNFLVRRADSLLNAAPDLTRRVRDRNTTSPGQFSADINGGNRIVSMGASLAGMRYHAAASTPQMPGEDGVRPADSGNADIWLAANYASVSDERSGDAADSAFGVVQLGVDWAVDDRTVAGVMLQHDWADETTDEIAIRAGAVRGARVSGSGWMAGPYVVREIREGVWFDALALYGQSDNTVDPLGLYEDTFETDRFMVRMNLSGEWRSGDWRIRPSVSLAHFQETQDGYSDSLGISIPEQTIAIGRLRAGPEIAYRFDTATGGWWEPTIGLTGVWDYNPAELLDLDGQLVGTGGLRADAKLGLRGQLAPGASILLEMDIDGLGEADFEARGARVEVRFSFN</sequence>
<dbReference type="InterPro" id="IPR005546">
    <property type="entry name" value="Autotransporte_beta"/>
</dbReference>
<dbReference type="PANTHER" id="PTHR34677">
    <property type="match status" value="1"/>
</dbReference>
<dbReference type="Pfam" id="PF19078">
    <property type="entry name" value="Big_12"/>
    <property type="match status" value="8"/>
</dbReference>
<dbReference type="SMART" id="SM00869">
    <property type="entry name" value="Autotransporter"/>
    <property type="match status" value="1"/>
</dbReference>
<organism evidence="3 4">
    <name type="scientific">Maricaulis maris (strain MCS10)</name>
    <name type="common">Caulobacter maris</name>
    <dbReference type="NCBI Taxonomy" id="394221"/>
    <lineage>
        <taxon>Bacteria</taxon>
        <taxon>Pseudomonadati</taxon>
        <taxon>Pseudomonadota</taxon>
        <taxon>Alphaproteobacteria</taxon>
        <taxon>Maricaulales</taxon>
        <taxon>Maricaulaceae</taxon>
        <taxon>Maricaulis</taxon>
    </lineage>
</organism>
<dbReference type="Pfam" id="PF03797">
    <property type="entry name" value="Autotransporter"/>
    <property type="match status" value="1"/>
</dbReference>
<evidence type="ECO:0000259" key="2">
    <source>
        <dbReference type="PROSITE" id="PS51208"/>
    </source>
</evidence>
<dbReference type="InterPro" id="IPR036709">
    <property type="entry name" value="Autotransporte_beta_dom_sf"/>
</dbReference>
<keyword evidence="4" id="KW-1185">Reference proteome</keyword>
<feature type="compositionally biased region" description="Gly residues" evidence="1">
    <location>
        <begin position="1251"/>
        <end position="1261"/>
    </location>
</feature>
<dbReference type="KEGG" id="mmr:Mmar10_2696"/>
<protein>
    <submittedName>
        <fullName evidence="3">Outer membrane autotransporter barrel domain</fullName>
    </submittedName>
</protein>
<dbReference type="SUPFAM" id="SSF103515">
    <property type="entry name" value="Autotransporter"/>
    <property type="match status" value="1"/>
</dbReference>
<proteinExistence type="predicted"/>
<dbReference type="STRING" id="394221.Mmar10_2696"/>